<feature type="region of interest" description="Disordered" evidence="1">
    <location>
        <begin position="1"/>
        <end position="33"/>
    </location>
</feature>
<dbReference type="Proteomes" id="UP000069771">
    <property type="component" value="Chromosome"/>
</dbReference>
<evidence type="ECO:0000256" key="1">
    <source>
        <dbReference type="SAM" id="MobiDB-lite"/>
    </source>
</evidence>
<dbReference type="EMBL" id="CP011391">
    <property type="protein sequence ID" value="AMK54994.1"/>
    <property type="molecule type" value="Genomic_DNA"/>
</dbReference>
<evidence type="ECO:0000313" key="2">
    <source>
        <dbReference type="EMBL" id="AMK54994.1"/>
    </source>
</evidence>
<sequence>MLLSRQSGIPVGKPAVYGYNRKQKQGDRNMSEQETHSVMAVVAAKEGQYDEIAPEIDPHGDPVFRAAFKTAEGVKIFWITSEEYYRLKVGMKGLLTWEGDELVSFGNWIKPFEI</sequence>
<dbReference type="AlphaFoldDB" id="A0A140DWG7"/>
<accession>A0A140DWG7</accession>
<feature type="compositionally biased region" description="Basic and acidic residues" evidence="1">
    <location>
        <begin position="24"/>
        <end position="33"/>
    </location>
</feature>
<name>A0A140DWG7_9FIRM</name>
<organism evidence="2 3">
    <name type="scientific">Faecalibaculum rodentium</name>
    <dbReference type="NCBI Taxonomy" id="1702221"/>
    <lineage>
        <taxon>Bacteria</taxon>
        <taxon>Bacillati</taxon>
        <taxon>Bacillota</taxon>
        <taxon>Erysipelotrichia</taxon>
        <taxon>Erysipelotrichales</taxon>
        <taxon>Erysipelotrichaceae</taxon>
        <taxon>Faecalibaculum</taxon>
    </lineage>
</organism>
<evidence type="ECO:0000313" key="3">
    <source>
        <dbReference type="Proteomes" id="UP000069771"/>
    </source>
</evidence>
<reference evidence="2 3" key="1">
    <citation type="journal article" date="2016" name="Gut Pathog.">
        <title>Whole genome sequencing of "Faecalibaculum rodentium" ALO17, isolated from C57BL/6J laboratory mouse feces.</title>
        <authorList>
            <person name="Lim S."/>
            <person name="Chang D.H."/>
            <person name="Ahn S."/>
            <person name="Kim B.C."/>
        </authorList>
    </citation>
    <scope>NUCLEOTIDE SEQUENCE [LARGE SCALE GENOMIC DNA]</scope>
    <source>
        <strain evidence="2 3">Alo17</strain>
    </source>
</reference>
<proteinExistence type="predicted"/>
<protein>
    <submittedName>
        <fullName evidence="2">Uncharacterized protein</fullName>
    </submittedName>
</protein>
<dbReference type="KEGG" id="fro:AALO17_18600"/>
<keyword evidence="3" id="KW-1185">Reference proteome</keyword>
<gene>
    <name evidence="2" type="ORF">AALO17_18600</name>
</gene>